<evidence type="ECO:0000259" key="2">
    <source>
        <dbReference type="Pfam" id="PF00098"/>
    </source>
</evidence>
<name>A0ABQ5G0P5_9ASTR</name>
<feature type="compositionally biased region" description="Basic and acidic residues" evidence="1">
    <location>
        <begin position="130"/>
        <end position="140"/>
    </location>
</feature>
<evidence type="ECO:0000259" key="3">
    <source>
        <dbReference type="Pfam" id="PF22936"/>
    </source>
</evidence>
<dbReference type="InterPro" id="IPR001878">
    <property type="entry name" value="Znf_CCHC"/>
</dbReference>
<accession>A0ABQ5G0P5</accession>
<feature type="region of interest" description="Disordered" evidence="1">
    <location>
        <begin position="283"/>
        <end position="304"/>
    </location>
</feature>
<feature type="domain" description="CCHC-type" evidence="2">
    <location>
        <begin position="543"/>
        <end position="556"/>
    </location>
</feature>
<feature type="region of interest" description="Disordered" evidence="1">
    <location>
        <begin position="25"/>
        <end position="76"/>
    </location>
</feature>
<evidence type="ECO:0000256" key="1">
    <source>
        <dbReference type="SAM" id="MobiDB-lite"/>
    </source>
</evidence>
<gene>
    <name evidence="4" type="ORF">Tco_1020198</name>
</gene>
<reference evidence="4" key="2">
    <citation type="submission" date="2022-01" db="EMBL/GenBank/DDBJ databases">
        <authorList>
            <person name="Yamashiro T."/>
            <person name="Shiraishi A."/>
            <person name="Satake H."/>
            <person name="Nakayama K."/>
        </authorList>
    </citation>
    <scope>NUCLEOTIDE SEQUENCE</scope>
</reference>
<feature type="domain" description="Retrovirus-related Pol polyprotein from transposon TNT 1-94-like beta-barrel" evidence="3">
    <location>
        <begin position="731"/>
        <end position="801"/>
    </location>
</feature>
<dbReference type="Pfam" id="PF14223">
    <property type="entry name" value="Retrotran_gag_2"/>
    <property type="match status" value="1"/>
</dbReference>
<protein>
    <submittedName>
        <fullName evidence="4">Zf-CCHC domain-containing protein</fullName>
    </submittedName>
</protein>
<feature type="region of interest" description="Disordered" evidence="1">
    <location>
        <begin position="94"/>
        <end position="140"/>
    </location>
</feature>
<comment type="caution">
    <text evidence="4">The sequence shown here is derived from an EMBL/GenBank/DDBJ whole genome shotgun (WGS) entry which is preliminary data.</text>
</comment>
<organism evidence="4 5">
    <name type="scientific">Tanacetum coccineum</name>
    <dbReference type="NCBI Taxonomy" id="301880"/>
    <lineage>
        <taxon>Eukaryota</taxon>
        <taxon>Viridiplantae</taxon>
        <taxon>Streptophyta</taxon>
        <taxon>Embryophyta</taxon>
        <taxon>Tracheophyta</taxon>
        <taxon>Spermatophyta</taxon>
        <taxon>Magnoliopsida</taxon>
        <taxon>eudicotyledons</taxon>
        <taxon>Gunneridae</taxon>
        <taxon>Pentapetalae</taxon>
        <taxon>asterids</taxon>
        <taxon>campanulids</taxon>
        <taxon>Asterales</taxon>
        <taxon>Asteraceae</taxon>
        <taxon>Asteroideae</taxon>
        <taxon>Anthemideae</taxon>
        <taxon>Anthemidinae</taxon>
        <taxon>Tanacetum</taxon>
    </lineage>
</organism>
<evidence type="ECO:0000313" key="4">
    <source>
        <dbReference type="EMBL" id="GJT68718.1"/>
    </source>
</evidence>
<keyword evidence="5" id="KW-1185">Reference proteome</keyword>
<dbReference type="EMBL" id="BQNB010017924">
    <property type="protein sequence ID" value="GJT68718.1"/>
    <property type="molecule type" value="Genomic_DNA"/>
</dbReference>
<proteinExistence type="predicted"/>
<dbReference type="Pfam" id="PF00098">
    <property type="entry name" value="zf-CCHC"/>
    <property type="match status" value="1"/>
</dbReference>
<sequence>MLSLDAAQDSDNIFKTQSTAMLNVDIPQGIDTGGSPRRQETMGGTPAQTRSERVLKQPNEPPISEGGYTPGSDEGRMKLDELINLCTKLSKQKRVKKLERKRKSSISHPRRRKYRQVDTSFDDGLDEEDASKQGRRSDKIKPMFTDKDFEELDDHMENVKEETVDAATTGVSTAIVTISTAKPRTPPSSTIVFDDEASIDANALFAAKLQQEEREQFTIKERAQFLVETIATQRKFRAAQKGCKDQNQLKGKTYEEIHGLYERQQKRNQDFIPMDIEVINDSGKKNVSSSKPVGGLDKRGTESAKSMKKQAADYDLEKWEREKKSYELWLTIMEKLYESCGVHNSRMDGTLTYFSHASGLEKNKIGKNNEAKMTLYNALLRKKYERVFMGKTTKEYSISNEETIDSGFTRFNAIVTSLKSLDPDYSSKNHVRKFLRALPLKWRAKVTDIEEAKDLATLPLDELIGNLNVYEMVLENDGAGSKTTKEKVKSLALKAKVTRDQTGDDRNSQGVNDEEINEEEAEAFNLLASNFASFSARQKGAFYNCGIEGHFASECRNPKENKDFVGGAWSDSEHGDEHQNDATCFMAIDSQEVVSKPSSNNDLNIIDLQKENEELPRFNKDFTKTFEFFLKEKPTLKDKNSKSLSKINDLEFEVKKLVNDKEVVEPCQKCIELTQEVDSLKSNASKHQDEALIFSNFKKSSIALEDMLSRQKLSQDKEGLGISKSDKTNSIVDSGCTKYMTGNRRLFTSYKAYDGGHVVFESNLKGKVVGGGNITHDSITITNVEHVNGLAFNLISVGRCNNYSEMKADDLITILTGKVDIANDSKQPRQENPCKLLSLGRFVL</sequence>
<evidence type="ECO:0000313" key="5">
    <source>
        <dbReference type="Proteomes" id="UP001151760"/>
    </source>
</evidence>
<dbReference type="Pfam" id="PF22936">
    <property type="entry name" value="Pol_BBD"/>
    <property type="match status" value="1"/>
</dbReference>
<reference evidence="4" key="1">
    <citation type="journal article" date="2022" name="Int. J. Mol. Sci.">
        <title>Draft Genome of Tanacetum Coccineum: Genomic Comparison of Closely Related Tanacetum-Family Plants.</title>
        <authorList>
            <person name="Yamashiro T."/>
            <person name="Shiraishi A."/>
            <person name="Nakayama K."/>
            <person name="Satake H."/>
        </authorList>
    </citation>
    <scope>NUCLEOTIDE SEQUENCE</scope>
</reference>
<dbReference type="Proteomes" id="UP001151760">
    <property type="component" value="Unassembled WGS sequence"/>
</dbReference>
<feature type="compositionally biased region" description="Acidic residues" evidence="1">
    <location>
        <begin position="120"/>
        <end position="129"/>
    </location>
</feature>
<dbReference type="InterPro" id="IPR054722">
    <property type="entry name" value="PolX-like_BBD"/>
</dbReference>
<feature type="compositionally biased region" description="Basic residues" evidence="1">
    <location>
        <begin position="94"/>
        <end position="114"/>
    </location>
</feature>